<reference evidence="2 3" key="1">
    <citation type="journal article" date="2013" name="Curr. Biol.">
        <title>The Genome of the Foraminiferan Reticulomyxa filosa.</title>
        <authorList>
            <person name="Glockner G."/>
            <person name="Hulsmann N."/>
            <person name="Schleicher M."/>
            <person name="Noegel A.A."/>
            <person name="Eichinger L."/>
            <person name="Gallinger C."/>
            <person name="Pawlowski J."/>
            <person name="Sierra R."/>
            <person name="Euteneuer U."/>
            <person name="Pillet L."/>
            <person name="Moustafa A."/>
            <person name="Platzer M."/>
            <person name="Groth M."/>
            <person name="Szafranski K."/>
            <person name="Schliwa M."/>
        </authorList>
    </citation>
    <scope>NUCLEOTIDE SEQUENCE [LARGE SCALE GENOMIC DNA]</scope>
</reference>
<organism evidence="2 3">
    <name type="scientific">Reticulomyxa filosa</name>
    <dbReference type="NCBI Taxonomy" id="46433"/>
    <lineage>
        <taxon>Eukaryota</taxon>
        <taxon>Sar</taxon>
        <taxon>Rhizaria</taxon>
        <taxon>Retaria</taxon>
        <taxon>Foraminifera</taxon>
        <taxon>Monothalamids</taxon>
        <taxon>Reticulomyxidae</taxon>
        <taxon>Reticulomyxa</taxon>
    </lineage>
</organism>
<proteinExistence type="predicted"/>
<keyword evidence="3" id="KW-1185">Reference proteome</keyword>
<dbReference type="Proteomes" id="UP000023152">
    <property type="component" value="Unassembled WGS sequence"/>
</dbReference>
<dbReference type="AlphaFoldDB" id="X6MZV0"/>
<evidence type="ECO:0000256" key="1">
    <source>
        <dbReference type="SAM" id="MobiDB-lite"/>
    </source>
</evidence>
<evidence type="ECO:0000313" key="2">
    <source>
        <dbReference type="EMBL" id="ETO19004.1"/>
    </source>
</evidence>
<evidence type="ECO:0000313" key="3">
    <source>
        <dbReference type="Proteomes" id="UP000023152"/>
    </source>
</evidence>
<protein>
    <submittedName>
        <fullName evidence="2">Uncharacterized protein</fullName>
    </submittedName>
</protein>
<feature type="compositionally biased region" description="Basic and acidic residues" evidence="1">
    <location>
        <begin position="1"/>
        <end position="14"/>
    </location>
</feature>
<sequence length="188" mass="21083">MNRDVQHDEEKDKDEKEDEELVEVGPEVDLEAETDIDFETETEADIGIEEDCKTSAAFVATATLIPISTLSSTSTLTSTSITTITTTVDKAAVMMEADMKKEENKDVDAKSAALAATRKKTRAFVKKKPLRLVVLGDLLEMASRHILFLYFNGDILHNVPFLYLHFPLVQCLSFTQSNPFVQNKQVYF</sequence>
<name>X6MZV0_RETFI</name>
<comment type="caution">
    <text evidence="2">The sequence shown here is derived from an EMBL/GenBank/DDBJ whole genome shotgun (WGS) entry which is preliminary data.</text>
</comment>
<dbReference type="EMBL" id="ASPP01014167">
    <property type="protein sequence ID" value="ETO19004.1"/>
    <property type="molecule type" value="Genomic_DNA"/>
</dbReference>
<gene>
    <name evidence="2" type="ORF">RFI_18241</name>
</gene>
<feature type="compositionally biased region" description="Acidic residues" evidence="1">
    <location>
        <begin position="15"/>
        <end position="26"/>
    </location>
</feature>
<feature type="region of interest" description="Disordered" evidence="1">
    <location>
        <begin position="1"/>
        <end position="26"/>
    </location>
</feature>
<accession>X6MZV0</accession>